<accession>A0A840YRU0</accession>
<dbReference type="AlphaFoldDB" id="A0A840YRU0"/>
<evidence type="ECO:0000313" key="2">
    <source>
        <dbReference type="Proteomes" id="UP000527143"/>
    </source>
</evidence>
<sequence>MKIEAALRDFDFDLILRDAFEDRGLPLSRRLLAGASIGVELDTGFYAVGQLLEALADLQADSVRGERYGEGYLEMEDILDSKNPFQMRIWHLVRDQHIGQAVADLIWLRSLAYRRAAMFKEASKVVGVTYYTQDQMAERPTAAALMVSKAFSRGK</sequence>
<evidence type="ECO:0000313" key="1">
    <source>
        <dbReference type="EMBL" id="MBB5712393.1"/>
    </source>
</evidence>
<comment type="caution">
    <text evidence="1">The sequence shown here is derived from an EMBL/GenBank/DDBJ whole genome shotgun (WGS) entry which is preliminary data.</text>
</comment>
<dbReference type="RefSeq" id="WP_184090831.1">
    <property type="nucleotide sequence ID" value="NZ_JACIJF010000016.1"/>
</dbReference>
<proteinExistence type="predicted"/>
<dbReference type="Proteomes" id="UP000527143">
    <property type="component" value="Unassembled WGS sequence"/>
</dbReference>
<gene>
    <name evidence="1" type="ORF">FHT02_003652</name>
</gene>
<protein>
    <submittedName>
        <fullName evidence="1">Uncharacterized protein</fullName>
    </submittedName>
</protein>
<reference evidence="1 2" key="1">
    <citation type="submission" date="2020-08" db="EMBL/GenBank/DDBJ databases">
        <title>Genomic Encyclopedia of Type Strains, Phase IV (KMG-IV): sequencing the most valuable type-strain genomes for metagenomic binning, comparative biology and taxonomic classification.</title>
        <authorList>
            <person name="Goeker M."/>
        </authorList>
    </citation>
    <scope>NUCLEOTIDE SEQUENCE [LARGE SCALE GENOMIC DNA]</scope>
    <source>
        <strain evidence="1 2">DSM 26736</strain>
    </source>
</reference>
<organism evidence="1 2">
    <name type="scientific">Sphingomonas xinjiangensis</name>
    <dbReference type="NCBI Taxonomy" id="643568"/>
    <lineage>
        <taxon>Bacteria</taxon>
        <taxon>Pseudomonadati</taxon>
        <taxon>Pseudomonadota</taxon>
        <taxon>Alphaproteobacteria</taxon>
        <taxon>Sphingomonadales</taxon>
        <taxon>Sphingomonadaceae</taxon>
        <taxon>Sphingomonas</taxon>
    </lineage>
</organism>
<name>A0A840YRU0_9SPHN</name>
<dbReference type="EMBL" id="JACIJF010000016">
    <property type="protein sequence ID" value="MBB5712393.1"/>
    <property type="molecule type" value="Genomic_DNA"/>
</dbReference>
<keyword evidence="2" id="KW-1185">Reference proteome</keyword>